<dbReference type="Proteomes" id="UP001372338">
    <property type="component" value="Unassembled WGS sequence"/>
</dbReference>
<evidence type="ECO:0000313" key="3">
    <source>
        <dbReference type="Proteomes" id="UP001372338"/>
    </source>
</evidence>
<accession>A0AAN9IKW4</accession>
<keyword evidence="3" id="KW-1185">Reference proteome</keyword>
<sequence>MATPRLEHLTLKAKGISGNNYNRTPLTPRSILERLLRERELRKSSRYVQPAEEGNKEAEQLCSDSCINENEKGEQFFNEEEVLDASRAFAEEQPFKQRLLVVANRLPVTAIREGVDSYDLEEFDTRWTGEGGM</sequence>
<evidence type="ECO:0000313" key="2">
    <source>
        <dbReference type="EMBL" id="KAK7282254.1"/>
    </source>
</evidence>
<dbReference type="EMBL" id="JAYWIO010000002">
    <property type="protein sequence ID" value="KAK7282235.1"/>
    <property type="molecule type" value="Genomic_DNA"/>
</dbReference>
<dbReference type="AlphaFoldDB" id="A0AAN9IKW4"/>
<evidence type="ECO:0000313" key="1">
    <source>
        <dbReference type="EMBL" id="KAK7282235.1"/>
    </source>
</evidence>
<comment type="caution">
    <text evidence="1">The sequence shown here is derived from an EMBL/GenBank/DDBJ whole genome shotgun (WGS) entry which is preliminary data.</text>
</comment>
<name>A0AAN9IKW4_CROPI</name>
<dbReference type="EMBL" id="JAYWIO010000002">
    <property type="protein sequence ID" value="KAK7282254.1"/>
    <property type="molecule type" value="Genomic_DNA"/>
</dbReference>
<organism evidence="1 3">
    <name type="scientific">Crotalaria pallida</name>
    <name type="common">Smooth rattlebox</name>
    <name type="synonym">Crotalaria striata</name>
    <dbReference type="NCBI Taxonomy" id="3830"/>
    <lineage>
        <taxon>Eukaryota</taxon>
        <taxon>Viridiplantae</taxon>
        <taxon>Streptophyta</taxon>
        <taxon>Embryophyta</taxon>
        <taxon>Tracheophyta</taxon>
        <taxon>Spermatophyta</taxon>
        <taxon>Magnoliopsida</taxon>
        <taxon>eudicotyledons</taxon>
        <taxon>Gunneridae</taxon>
        <taxon>Pentapetalae</taxon>
        <taxon>rosids</taxon>
        <taxon>fabids</taxon>
        <taxon>Fabales</taxon>
        <taxon>Fabaceae</taxon>
        <taxon>Papilionoideae</taxon>
        <taxon>50 kb inversion clade</taxon>
        <taxon>genistoids sensu lato</taxon>
        <taxon>core genistoids</taxon>
        <taxon>Crotalarieae</taxon>
        <taxon>Crotalaria</taxon>
    </lineage>
</organism>
<reference evidence="1 3" key="1">
    <citation type="submission" date="2024-01" db="EMBL/GenBank/DDBJ databases">
        <title>The genomes of 5 underutilized Papilionoideae crops provide insights into root nodulation and disease resistanc.</title>
        <authorList>
            <person name="Yuan L."/>
        </authorList>
    </citation>
    <scope>NUCLEOTIDE SEQUENCE [LARGE SCALE GENOMIC DNA]</scope>
    <source>
        <strain evidence="1">ZHUSHIDOU_FW_LH</strain>
        <tissue evidence="1">Leaf</tissue>
    </source>
</reference>
<protein>
    <submittedName>
        <fullName evidence="1">Uncharacterized protein</fullName>
    </submittedName>
</protein>
<gene>
    <name evidence="1" type="ORF">RIF29_10860</name>
    <name evidence="2" type="ORF">RIF29_10892</name>
</gene>
<proteinExistence type="predicted"/>